<dbReference type="SUPFAM" id="SSF51735">
    <property type="entry name" value="NAD(P)-binding Rossmann-fold domains"/>
    <property type="match status" value="1"/>
</dbReference>
<dbReference type="SUPFAM" id="SSF50129">
    <property type="entry name" value="GroES-like"/>
    <property type="match status" value="1"/>
</dbReference>
<dbReference type="InterPro" id="IPR013154">
    <property type="entry name" value="ADH-like_N"/>
</dbReference>
<comment type="similarity">
    <text evidence="1">Belongs to the zinc-containing alcohol dehydrogenase family.</text>
</comment>
<dbReference type="Proteomes" id="UP000184330">
    <property type="component" value="Unassembled WGS sequence"/>
</dbReference>
<keyword evidence="5" id="KW-1185">Reference proteome</keyword>
<proteinExistence type="inferred from homology"/>
<dbReference type="AlphaFoldDB" id="A0A1L7XPZ9"/>
<dbReference type="InterPro" id="IPR011032">
    <property type="entry name" value="GroES-like_sf"/>
</dbReference>
<dbReference type="CDD" id="cd08249">
    <property type="entry name" value="enoyl_reductase_like"/>
    <property type="match status" value="1"/>
</dbReference>
<sequence>MSAVLNIALWVDQDCAVSIVRKERREREQELDAGEVLVQTLYSGINPADLKHATMLGIRPAVLGYDFCGRVLKTQPGSLFTVGDIVAGSTPSGLGRPPKYGAHQAYLVCPEDRAFRVPTHVPHPDAACIVAVARTAADAIFNLFGYPLPTNSTDASTDAPTAPIGPLLIWGASTSVGVCALQYAHAIGATPIFVTASPTRFSELRELGATHCFDYRSPNVVADIRVAIDEACRGPVAHAFDAAGSFEKPTSFDLLQQCVSADARLVSVVLQPNSRCKLPLAYTDVAFRIQPPGEPVLTISPRIDDSRRSARALEWALENYGREGGFKIPHVNVVGYAADKALAAVQRVAAHGAGFEKLVIQHPLVE</sequence>
<organism evidence="4 5">
    <name type="scientific">Phialocephala subalpina</name>
    <dbReference type="NCBI Taxonomy" id="576137"/>
    <lineage>
        <taxon>Eukaryota</taxon>
        <taxon>Fungi</taxon>
        <taxon>Dikarya</taxon>
        <taxon>Ascomycota</taxon>
        <taxon>Pezizomycotina</taxon>
        <taxon>Leotiomycetes</taxon>
        <taxon>Helotiales</taxon>
        <taxon>Mollisiaceae</taxon>
        <taxon>Phialocephala</taxon>
        <taxon>Phialocephala fortinii species complex</taxon>
    </lineage>
</organism>
<evidence type="ECO:0000313" key="5">
    <source>
        <dbReference type="Proteomes" id="UP000184330"/>
    </source>
</evidence>
<evidence type="ECO:0000256" key="1">
    <source>
        <dbReference type="ARBA" id="ARBA00008072"/>
    </source>
</evidence>
<dbReference type="PANTHER" id="PTHR45348:SF7">
    <property type="entry name" value="ZINC BINDING OXIDOREDUCTASE, PUTATIVE-RELATED"/>
    <property type="match status" value="1"/>
</dbReference>
<dbReference type="EMBL" id="FJOG01000042">
    <property type="protein sequence ID" value="CZR67114.1"/>
    <property type="molecule type" value="Genomic_DNA"/>
</dbReference>
<accession>A0A1L7XPZ9</accession>
<dbReference type="InterPro" id="IPR047122">
    <property type="entry name" value="Trans-enoyl_RdTase-like"/>
</dbReference>
<dbReference type="InterPro" id="IPR020843">
    <property type="entry name" value="ER"/>
</dbReference>
<name>A0A1L7XPZ9_9HELO</name>
<evidence type="ECO:0000256" key="2">
    <source>
        <dbReference type="ARBA" id="ARBA00023002"/>
    </source>
</evidence>
<dbReference type="GO" id="GO:0016651">
    <property type="term" value="F:oxidoreductase activity, acting on NAD(P)H"/>
    <property type="evidence" value="ECO:0007669"/>
    <property type="project" value="InterPro"/>
</dbReference>
<dbReference type="Gene3D" id="3.90.180.10">
    <property type="entry name" value="Medium-chain alcohol dehydrogenases, catalytic domain"/>
    <property type="match status" value="1"/>
</dbReference>
<dbReference type="PANTHER" id="PTHR45348">
    <property type="entry name" value="HYPOTHETICAL OXIDOREDUCTASE (EUROFUNG)"/>
    <property type="match status" value="1"/>
</dbReference>
<protein>
    <submittedName>
        <fullName evidence="4">Related to toxD protein</fullName>
    </submittedName>
</protein>
<dbReference type="InterPro" id="IPR036291">
    <property type="entry name" value="NAD(P)-bd_dom_sf"/>
</dbReference>
<dbReference type="STRING" id="576137.A0A1L7XPZ9"/>
<dbReference type="Pfam" id="PF08240">
    <property type="entry name" value="ADH_N"/>
    <property type="match status" value="1"/>
</dbReference>
<dbReference type="Gene3D" id="3.40.50.720">
    <property type="entry name" value="NAD(P)-binding Rossmann-like Domain"/>
    <property type="match status" value="1"/>
</dbReference>
<evidence type="ECO:0000313" key="4">
    <source>
        <dbReference type="EMBL" id="CZR67114.1"/>
    </source>
</evidence>
<dbReference type="SMART" id="SM00829">
    <property type="entry name" value="PKS_ER"/>
    <property type="match status" value="1"/>
</dbReference>
<dbReference type="OrthoDB" id="10257049at2759"/>
<gene>
    <name evidence="4" type="ORF">PAC_17013</name>
</gene>
<evidence type="ECO:0000259" key="3">
    <source>
        <dbReference type="SMART" id="SM00829"/>
    </source>
</evidence>
<feature type="domain" description="Enoyl reductase (ER)" evidence="3">
    <location>
        <begin position="16"/>
        <end position="297"/>
    </location>
</feature>
<dbReference type="InterPro" id="IPR013149">
    <property type="entry name" value="ADH-like_C"/>
</dbReference>
<keyword evidence="2" id="KW-0560">Oxidoreductase</keyword>
<reference evidence="4 5" key="1">
    <citation type="submission" date="2016-03" db="EMBL/GenBank/DDBJ databases">
        <authorList>
            <person name="Ploux O."/>
        </authorList>
    </citation>
    <scope>NUCLEOTIDE SEQUENCE [LARGE SCALE GENOMIC DNA]</scope>
    <source>
        <strain evidence="4 5">UAMH 11012</strain>
    </source>
</reference>
<dbReference type="Pfam" id="PF00107">
    <property type="entry name" value="ADH_zinc_N"/>
    <property type="match status" value="1"/>
</dbReference>